<evidence type="ECO:0000256" key="1">
    <source>
        <dbReference type="SAM" id="MobiDB-lite"/>
    </source>
</evidence>
<organism evidence="2">
    <name type="scientific">Panicum hallii</name>
    <dbReference type="NCBI Taxonomy" id="206008"/>
    <lineage>
        <taxon>Eukaryota</taxon>
        <taxon>Viridiplantae</taxon>
        <taxon>Streptophyta</taxon>
        <taxon>Embryophyta</taxon>
        <taxon>Tracheophyta</taxon>
        <taxon>Spermatophyta</taxon>
        <taxon>Magnoliopsida</taxon>
        <taxon>Liliopsida</taxon>
        <taxon>Poales</taxon>
        <taxon>Poaceae</taxon>
        <taxon>PACMAD clade</taxon>
        <taxon>Panicoideae</taxon>
        <taxon>Panicodae</taxon>
        <taxon>Paniceae</taxon>
        <taxon>Panicinae</taxon>
        <taxon>Panicum</taxon>
        <taxon>Panicum sect. Panicum</taxon>
    </lineage>
</organism>
<reference evidence="2" key="1">
    <citation type="submission" date="2018-04" db="EMBL/GenBank/DDBJ databases">
        <title>WGS assembly of Panicum hallii.</title>
        <authorList>
            <person name="Lovell J."/>
            <person name="Jenkins J."/>
            <person name="Lowry D."/>
            <person name="Mamidi S."/>
            <person name="Sreedasyam A."/>
            <person name="Weng X."/>
            <person name="Barry K."/>
            <person name="Bonette J."/>
            <person name="Campitelli B."/>
            <person name="Daum C."/>
            <person name="Gordon S."/>
            <person name="Gould B."/>
            <person name="Lipzen A."/>
            <person name="Macqueen A."/>
            <person name="Palacio-Mejia J."/>
            <person name="Plott C."/>
            <person name="Shakirov E."/>
            <person name="Shu S."/>
            <person name="Yoshinaga Y."/>
            <person name="Zane M."/>
            <person name="Rokhsar D."/>
            <person name="Grimwood J."/>
            <person name="Schmutz J."/>
            <person name="Juenger T."/>
        </authorList>
    </citation>
    <scope>NUCLEOTIDE SEQUENCE [LARGE SCALE GENOMIC DNA]</scope>
    <source>
        <strain evidence="2">FIL2</strain>
    </source>
</reference>
<gene>
    <name evidence="2" type="ORF">PAHAL_4G248700</name>
</gene>
<feature type="compositionally biased region" description="Low complexity" evidence="1">
    <location>
        <begin position="49"/>
        <end position="59"/>
    </location>
</feature>
<proteinExistence type="predicted"/>
<dbReference type="Gramene" id="PAN24748">
    <property type="protein sequence ID" value="PAN24748"/>
    <property type="gene ID" value="PAHAL_4G248700"/>
</dbReference>
<name>A0A2S3HK84_9POAL</name>
<dbReference type="Proteomes" id="UP000243499">
    <property type="component" value="Chromosome 4"/>
</dbReference>
<sequence length="145" mass="15993">MLRQTKYGESSSQKFVFRLSVSTEPSSHGPFLTGWRSHAAAVNRPPPRSATAAPAAPAKGDPKYLDDSPASKLPTTDSARALHQHLTSNAFDHSTAGNRRFPGRSRAPSFHYGPAVDDPLDGHLRPDCVHRRDFRCMYRSSCYRG</sequence>
<accession>A0A2S3HK84</accession>
<dbReference type="AlphaFoldDB" id="A0A2S3HK84"/>
<feature type="region of interest" description="Disordered" evidence="1">
    <location>
        <begin position="23"/>
        <end position="116"/>
    </location>
</feature>
<evidence type="ECO:0000313" key="2">
    <source>
        <dbReference type="EMBL" id="PAN24748.1"/>
    </source>
</evidence>
<protein>
    <submittedName>
        <fullName evidence="2">Uncharacterized protein</fullName>
    </submittedName>
</protein>
<feature type="compositionally biased region" description="Polar residues" evidence="1">
    <location>
        <begin position="85"/>
        <end position="97"/>
    </location>
</feature>
<dbReference type="EMBL" id="CM008049">
    <property type="protein sequence ID" value="PAN24748.1"/>
    <property type="molecule type" value="Genomic_DNA"/>
</dbReference>